<name>A0ACC0Z4C0_9ROSI</name>
<dbReference type="EMBL" id="CM047738">
    <property type="protein sequence ID" value="KAJ0045183.1"/>
    <property type="molecule type" value="Genomic_DNA"/>
</dbReference>
<accession>A0ACC0Z4C0</accession>
<reference evidence="2" key="1">
    <citation type="journal article" date="2023" name="G3 (Bethesda)">
        <title>Genome assembly and association tests identify interacting loci associated with vigor, precocity, and sex in interspecific pistachio rootstocks.</title>
        <authorList>
            <person name="Palmer W."/>
            <person name="Jacygrad E."/>
            <person name="Sagayaradj S."/>
            <person name="Cavanaugh K."/>
            <person name="Han R."/>
            <person name="Bertier L."/>
            <person name="Beede B."/>
            <person name="Kafkas S."/>
            <person name="Golino D."/>
            <person name="Preece J."/>
            <person name="Michelmore R."/>
        </authorList>
    </citation>
    <scope>NUCLEOTIDE SEQUENCE [LARGE SCALE GENOMIC DNA]</scope>
</reference>
<sequence length="317" mass="34611">MLGAGIAVRPHLSDLVCCMLESLSSLEDQGLNYVELHAANAGIQTEKLENLRISIAKGSPMWDTLDLCINAVDTESLDLLVPRLARLVRSGVGLNTRVGIASFISLLVQKVGTDIKPFTSKLVRLLFPVVKEEKSTAAKRAFASACAAVLKYATPSQAQTLIEETAALHIDDRNAQISCAILLKAYSSMASDVLSGYHAVIIPVIFISRSESDPFLTLRFEDDKYVSGLFEELWEENTSGDRVTLQLYLGEIVSLICECIASSSWASKRKSAKGVCKLGEVLGESLSSHQRILLESVMKEVPGRLWEVGRSLLQLLE</sequence>
<proteinExistence type="predicted"/>
<organism evidence="1 2">
    <name type="scientific">Pistacia integerrima</name>
    <dbReference type="NCBI Taxonomy" id="434235"/>
    <lineage>
        <taxon>Eukaryota</taxon>
        <taxon>Viridiplantae</taxon>
        <taxon>Streptophyta</taxon>
        <taxon>Embryophyta</taxon>
        <taxon>Tracheophyta</taxon>
        <taxon>Spermatophyta</taxon>
        <taxon>Magnoliopsida</taxon>
        <taxon>eudicotyledons</taxon>
        <taxon>Gunneridae</taxon>
        <taxon>Pentapetalae</taxon>
        <taxon>rosids</taxon>
        <taxon>malvids</taxon>
        <taxon>Sapindales</taxon>
        <taxon>Anacardiaceae</taxon>
        <taxon>Pistacia</taxon>
    </lineage>
</organism>
<dbReference type="Proteomes" id="UP001163603">
    <property type="component" value="Chromosome 3"/>
</dbReference>
<evidence type="ECO:0000313" key="1">
    <source>
        <dbReference type="EMBL" id="KAJ0045183.1"/>
    </source>
</evidence>
<keyword evidence="2" id="KW-1185">Reference proteome</keyword>
<protein>
    <submittedName>
        <fullName evidence="1">Uncharacterized protein</fullName>
    </submittedName>
</protein>
<gene>
    <name evidence="1" type="ORF">Pint_05503</name>
</gene>
<comment type="caution">
    <text evidence="1">The sequence shown here is derived from an EMBL/GenBank/DDBJ whole genome shotgun (WGS) entry which is preliminary data.</text>
</comment>
<evidence type="ECO:0000313" key="2">
    <source>
        <dbReference type="Proteomes" id="UP001163603"/>
    </source>
</evidence>